<evidence type="ECO:0000313" key="12">
    <source>
        <dbReference type="Proteomes" id="UP001516662"/>
    </source>
</evidence>
<evidence type="ECO:0000256" key="9">
    <source>
        <dbReference type="ARBA" id="ARBA00049940"/>
    </source>
</evidence>
<accession>A0ABR9QE99</accession>
<comment type="activity regulation">
    <text evidence="10">Na(+) is not transported, but it plays an essential structural role and its presence is essential for fluoride channel function.</text>
</comment>
<organism evidence="11 12">
    <name type="scientific">Litchfieldia luteola</name>
    <dbReference type="NCBI Taxonomy" id="682179"/>
    <lineage>
        <taxon>Bacteria</taxon>
        <taxon>Bacillati</taxon>
        <taxon>Bacillota</taxon>
        <taxon>Bacilli</taxon>
        <taxon>Bacillales</taxon>
        <taxon>Bacillaceae</taxon>
        <taxon>Litchfieldia</taxon>
    </lineage>
</organism>
<evidence type="ECO:0000313" key="11">
    <source>
        <dbReference type="EMBL" id="MBE4906816.1"/>
    </source>
</evidence>
<dbReference type="InterPro" id="IPR003691">
    <property type="entry name" value="FluC"/>
</dbReference>
<protein>
    <recommendedName>
        <fullName evidence="10">Fluoride-specific ion channel FluC</fullName>
    </recommendedName>
</protein>
<dbReference type="RefSeq" id="WP_193534306.1">
    <property type="nucleotide sequence ID" value="NZ_JADCLJ010000006.1"/>
</dbReference>
<keyword evidence="4 10" id="KW-1133">Transmembrane helix</keyword>
<evidence type="ECO:0000256" key="6">
    <source>
        <dbReference type="ARBA" id="ARBA00023303"/>
    </source>
</evidence>
<dbReference type="PANTHER" id="PTHR28259:SF1">
    <property type="entry name" value="FLUORIDE EXPORT PROTEIN 1-RELATED"/>
    <property type="match status" value="1"/>
</dbReference>
<comment type="subcellular location">
    <subcellularLocation>
        <location evidence="1 10">Cell membrane</location>
        <topology evidence="1 10">Multi-pass membrane protein</topology>
    </subcellularLocation>
</comment>
<evidence type="ECO:0000256" key="5">
    <source>
        <dbReference type="ARBA" id="ARBA00023136"/>
    </source>
</evidence>
<feature type="transmembrane region" description="Helical" evidence="10">
    <location>
        <begin position="30"/>
        <end position="54"/>
    </location>
</feature>
<dbReference type="EMBL" id="JADCLJ010000006">
    <property type="protein sequence ID" value="MBE4906816.1"/>
    <property type="molecule type" value="Genomic_DNA"/>
</dbReference>
<feature type="transmembrane region" description="Helical" evidence="10">
    <location>
        <begin position="95"/>
        <end position="121"/>
    </location>
</feature>
<evidence type="ECO:0000256" key="10">
    <source>
        <dbReference type="HAMAP-Rule" id="MF_00454"/>
    </source>
</evidence>
<evidence type="ECO:0000256" key="4">
    <source>
        <dbReference type="ARBA" id="ARBA00022989"/>
    </source>
</evidence>
<keyword evidence="5 10" id="KW-0472">Membrane</keyword>
<dbReference type="Proteomes" id="UP001516662">
    <property type="component" value="Unassembled WGS sequence"/>
</dbReference>
<evidence type="ECO:0000256" key="7">
    <source>
        <dbReference type="ARBA" id="ARBA00035120"/>
    </source>
</evidence>
<evidence type="ECO:0000256" key="8">
    <source>
        <dbReference type="ARBA" id="ARBA00035585"/>
    </source>
</evidence>
<comment type="similarity">
    <text evidence="7 10">Belongs to the fluoride channel Fluc/FEX (TC 1.A.43) family.</text>
</comment>
<feature type="binding site" evidence="10">
    <location>
        <position position="72"/>
    </location>
    <ligand>
        <name>Na(+)</name>
        <dbReference type="ChEBI" id="CHEBI:29101"/>
        <note>structural</note>
    </ligand>
</feature>
<keyword evidence="6 10" id="KW-0407">Ion channel</keyword>
<evidence type="ECO:0000256" key="1">
    <source>
        <dbReference type="ARBA" id="ARBA00004651"/>
    </source>
</evidence>
<feature type="transmembrane region" description="Helical" evidence="10">
    <location>
        <begin position="61"/>
        <end position="89"/>
    </location>
</feature>
<gene>
    <name evidence="10" type="primary">fluC</name>
    <name evidence="10" type="synonym">crcB</name>
    <name evidence="11" type="ORF">IMZ08_01930</name>
</gene>
<keyword evidence="10" id="KW-0406">Ion transport</keyword>
<name>A0ABR9QE99_9BACI</name>
<dbReference type="PANTHER" id="PTHR28259">
    <property type="entry name" value="FLUORIDE EXPORT PROTEIN 1-RELATED"/>
    <property type="match status" value="1"/>
</dbReference>
<comment type="function">
    <text evidence="9 10">Fluoride-specific ion channel. Important for reducing fluoride concentration in the cell, thus reducing its toxicity.</text>
</comment>
<keyword evidence="10" id="KW-0479">Metal-binding</keyword>
<comment type="caution">
    <text evidence="11">The sequence shown here is derived from an EMBL/GenBank/DDBJ whole genome shotgun (WGS) entry which is preliminary data.</text>
</comment>
<evidence type="ECO:0000256" key="3">
    <source>
        <dbReference type="ARBA" id="ARBA00022692"/>
    </source>
</evidence>
<keyword evidence="12" id="KW-1185">Reference proteome</keyword>
<comment type="catalytic activity">
    <reaction evidence="8">
        <text>fluoride(in) = fluoride(out)</text>
        <dbReference type="Rhea" id="RHEA:76159"/>
        <dbReference type="ChEBI" id="CHEBI:17051"/>
    </reaction>
    <physiologicalReaction direction="left-to-right" evidence="8">
        <dbReference type="Rhea" id="RHEA:76160"/>
    </physiologicalReaction>
</comment>
<keyword evidence="10" id="KW-0813">Transport</keyword>
<dbReference type="Pfam" id="PF02537">
    <property type="entry name" value="CRCB"/>
    <property type="match status" value="1"/>
</dbReference>
<evidence type="ECO:0000256" key="2">
    <source>
        <dbReference type="ARBA" id="ARBA00022475"/>
    </source>
</evidence>
<sequence>MIILIGLGGSFGALCRYIIALRVTNKSNQVFPLATFIINSSGSFLLGVLGALYMSDLLAEWVWYLVGIGFMGAYTTFSTFGVEAIQLLLQGNRKIASYYVLLSVLLGITGAGVGFISTTYFL</sequence>
<keyword evidence="3 10" id="KW-0812">Transmembrane</keyword>
<keyword evidence="10" id="KW-0915">Sodium</keyword>
<dbReference type="HAMAP" id="MF_00454">
    <property type="entry name" value="FluC"/>
    <property type="match status" value="1"/>
</dbReference>
<feature type="binding site" evidence="10">
    <location>
        <position position="75"/>
    </location>
    <ligand>
        <name>Na(+)</name>
        <dbReference type="ChEBI" id="CHEBI:29101"/>
        <note>structural</note>
    </ligand>
</feature>
<reference evidence="11 12" key="1">
    <citation type="submission" date="2020-10" db="EMBL/GenBank/DDBJ databases">
        <title>Bacillus sp. HD4P25, an endophyte from a halophyte.</title>
        <authorList>
            <person name="Sun J.-Q."/>
        </authorList>
    </citation>
    <scope>NUCLEOTIDE SEQUENCE [LARGE SCALE GENOMIC DNA]</scope>
    <source>
        <strain evidence="11 12">YIM 93174</strain>
    </source>
</reference>
<proteinExistence type="inferred from homology"/>
<keyword evidence="2 10" id="KW-1003">Cell membrane</keyword>